<organism evidence="4 5">
    <name type="scientific">Streptomyces pyxinicus</name>
    <dbReference type="NCBI Taxonomy" id="2970331"/>
    <lineage>
        <taxon>Bacteria</taxon>
        <taxon>Bacillati</taxon>
        <taxon>Actinomycetota</taxon>
        <taxon>Actinomycetes</taxon>
        <taxon>Kitasatosporales</taxon>
        <taxon>Streptomycetaceae</taxon>
        <taxon>Streptomyces</taxon>
    </lineage>
</organism>
<dbReference type="InterPro" id="IPR029032">
    <property type="entry name" value="AhpD-like"/>
</dbReference>
<dbReference type="InterPro" id="IPR052512">
    <property type="entry name" value="4CMD/NDH-1_regulator"/>
</dbReference>
<evidence type="ECO:0000313" key="4">
    <source>
        <dbReference type="EMBL" id="MCS0603641.1"/>
    </source>
</evidence>
<reference evidence="4 5" key="1">
    <citation type="submission" date="2022-08" db="EMBL/GenBank/DDBJ databases">
        <authorList>
            <person name="Somphong A."/>
            <person name="Phongsopitanun W."/>
        </authorList>
    </citation>
    <scope>NUCLEOTIDE SEQUENCE [LARGE SCALE GENOMIC DNA]</scope>
    <source>
        <strain evidence="4 5">LP11</strain>
    </source>
</reference>
<evidence type="ECO:0000256" key="1">
    <source>
        <dbReference type="SAM" id="MobiDB-lite"/>
    </source>
</evidence>
<dbReference type="SUPFAM" id="SSF69118">
    <property type="entry name" value="AhpD-like"/>
    <property type="match status" value="1"/>
</dbReference>
<name>A0ABT2B537_9ACTN</name>
<dbReference type="PRINTS" id="PR00111">
    <property type="entry name" value="ABHYDROLASE"/>
</dbReference>
<dbReference type="RefSeq" id="WP_258780126.1">
    <property type="nucleotide sequence ID" value="NZ_JANUGP010000016.1"/>
</dbReference>
<evidence type="ECO:0000313" key="5">
    <source>
        <dbReference type="Proteomes" id="UP001205612"/>
    </source>
</evidence>
<feature type="region of interest" description="Disordered" evidence="1">
    <location>
        <begin position="1"/>
        <end position="20"/>
    </location>
</feature>
<dbReference type="NCBIfam" id="TIGR02425">
    <property type="entry name" value="decarb_PcaC"/>
    <property type="match status" value="1"/>
</dbReference>
<dbReference type="PANTHER" id="PTHR33570:SF2">
    <property type="entry name" value="CARBOXYMUCONOLACTONE DECARBOXYLASE-LIKE DOMAIN-CONTAINING PROTEIN"/>
    <property type="match status" value="1"/>
</dbReference>
<sequence>MTIRPDTGPHHRVDGPPSYPPLLLGPSLGTPLSVWDQQVPLLARTHRIVRWDLPGHGGTHPDVLPPGGGVADLGQQVLALADTLGIDRFAYAGISLGGAVGIWLAAHHPDRVSSLTVVCSSARFGEPDGWHDRARDVRTHGTDSLAHASAARWFTPAFVSAPAASSLVEALRTATDPEAYARLCEALAGYDARPYLHRVTAPTLIVAGRDDPATPVAHARELADTIPGAGLVEIPGAAHLAGVEQPRPVARALAAHLAADTDDAGRHTAGLAVRRTVLGDAHVDRALARTTPLTAAFQDFITRYAWGEIWTRPGLDHRTRRCLTLTALVAQGHHAELEMHLRAALTSGDLTPGDIEEVLLQTAVYCGVPSANAAFAIADRVLAETAGSAPEE</sequence>
<keyword evidence="4" id="KW-0456">Lyase</keyword>
<gene>
    <name evidence="4" type="primary">pcaC</name>
    <name evidence="4" type="ORF">NX794_20835</name>
</gene>
<feature type="domain" description="Carboxymuconolactone decarboxylase-like" evidence="3">
    <location>
        <begin position="296"/>
        <end position="379"/>
    </location>
</feature>
<dbReference type="PANTHER" id="PTHR33570">
    <property type="entry name" value="4-CARBOXYMUCONOLACTONE DECARBOXYLASE FAMILY PROTEIN"/>
    <property type="match status" value="1"/>
</dbReference>
<keyword evidence="5" id="KW-1185">Reference proteome</keyword>
<dbReference type="InterPro" id="IPR029058">
    <property type="entry name" value="AB_hydrolase_fold"/>
</dbReference>
<dbReference type="GO" id="GO:0047575">
    <property type="term" value="F:4-carboxymuconolactone decarboxylase activity"/>
    <property type="evidence" value="ECO:0007669"/>
    <property type="project" value="UniProtKB-EC"/>
</dbReference>
<evidence type="ECO:0000259" key="2">
    <source>
        <dbReference type="Pfam" id="PF00561"/>
    </source>
</evidence>
<dbReference type="EMBL" id="JANUGP010000016">
    <property type="protein sequence ID" value="MCS0603641.1"/>
    <property type="molecule type" value="Genomic_DNA"/>
</dbReference>
<dbReference type="Gene3D" id="3.40.50.1820">
    <property type="entry name" value="alpha/beta hydrolase"/>
    <property type="match status" value="1"/>
</dbReference>
<dbReference type="Pfam" id="PF00561">
    <property type="entry name" value="Abhydrolase_1"/>
    <property type="match status" value="1"/>
</dbReference>
<dbReference type="Proteomes" id="UP001205612">
    <property type="component" value="Unassembled WGS sequence"/>
</dbReference>
<feature type="domain" description="AB hydrolase-1" evidence="2">
    <location>
        <begin position="20"/>
        <end position="244"/>
    </location>
</feature>
<dbReference type="SUPFAM" id="SSF53474">
    <property type="entry name" value="alpha/beta-Hydrolases"/>
    <property type="match status" value="1"/>
</dbReference>
<dbReference type="Pfam" id="PF02627">
    <property type="entry name" value="CMD"/>
    <property type="match status" value="1"/>
</dbReference>
<proteinExistence type="predicted"/>
<dbReference type="InterPro" id="IPR003779">
    <property type="entry name" value="CMD-like"/>
</dbReference>
<accession>A0ABT2B537</accession>
<dbReference type="InterPro" id="IPR012788">
    <property type="entry name" value="Decarb_PcaC"/>
</dbReference>
<dbReference type="Gene3D" id="1.20.1290.10">
    <property type="entry name" value="AhpD-like"/>
    <property type="match status" value="1"/>
</dbReference>
<comment type="caution">
    <text evidence="4">The sequence shown here is derived from an EMBL/GenBank/DDBJ whole genome shotgun (WGS) entry which is preliminary data.</text>
</comment>
<evidence type="ECO:0000259" key="3">
    <source>
        <dbReference type="Pfam" id="PF02627"/>
    </source>
</evidence>
<dbReference type="EC" id="4.1.1.44" evidence="4"/>
<protein>
    <submittedName>
        <fullName evidence="4">4-carboxymuconolactone decarboxylase</fullName>
        <ecNumber evidence="4">4.1.1.44</ecNumber>
    </submittedName>
</protein>
<dbReference type="InterPro" id="IPR000073">
    <property type="entry name" value="AB_hydrolase_1"/>
</dbReference>